<dbReference type="PANTHER" id="PTHR43304:SF1">
    <property type="entry name" value="PAC DOMAIN-CONTAINING PROTEIN"/>
    <property type="match status" value="1"/>
</dbReference>
<evidence type="ECO:0000256" key="3">
    <source>
        <dbReference type="ARBA" id="ARBA00022553"/>
    </source>
</evidence>
<dbReference type="NCBIfam" id="TIGR00229">
    <property type="entry name" value="sensory_box"/>
    <property type="match status" value="2"/>
</dbReference>
<dbReference type="InterPro" id="IPR003594">
    <property type="entry name" value="HATPase_dom"/>
</dbReference>
<dbReference type="Gene3D" id="3.30.450.40">
    <property type="match status" value="1"/>
</dbReference>
<dbReference type="Proteomes" id="UP001600039">
    <property type="component" value="Unassembled WGS sequence"/>
</dbReference>
<dbReference type="InterPro" id="IPR004358">
    <property type="entry name" value="Sig_transdc_His_kin-like_C"/>
</dbReference>
<dbReference type="SMART" id="SM00091">
    <property type="entry name" value="PAS"/>
    <property type="match status" value="2"/>
</dbReference>
<dbReference type="Pfam" id="PF02518">
    <property type="entry name" value="HATPase_c"/>
    <property type="match status" value="1"/>
</dbReference>
<dbReference type="SUPFAM" id="SSF47384">
    <property type="entry name" value="Homodimeric domain of signal transducing histidine kinase"/>
    <property type="match status" value="1"/>
</dbReference>
<dbReference type="InterPro" id="IPR013655">
    <property type="entry name" value="PAS_fold_3"/>
</dbReference>
<dbReference type="RefSeq" id="WP_379856454.1">
    <property type="nucleotide sequence ID" value="NZ_JBHZQA010000001.1"/>
</dbReference>
<evidence type="ECO:0000256" key="5">
    <source>
        <dbReference type="ARBA" id="ARBA00022777"/>
    </source>
</evidence>
<dbReference type="PROSITE" id="PS50112">
    <property type="entry name" value="PAS"/>
    <property type="match status" value="1"/>
</dbReference>
<evidence type="ECO:0000259" key="8">
    <source>
        <dbReference type="PROSITE" id="PS50113"/>
    </source>
</evidence>
<dbReference type="SUPFAM" id="SSF55874">
    <property type="entry name" value="ATPase domain of HSP90 chaperone/DNA topoisomerase II/histidine kinase"/>
    <property type="match status" value="1"/>
</dbReference>
<evidence type="ECO:0000256" key="1">
    <source>
        <dbReference type="ARBA" id="ARBA00000085"/>
    </source>
</evidence>
<gene>
    <name evidence="9" type="ORF">ACFX5D_01215</name>
</gene>
<feature type="domain" description="Histidine kinase" evidence="6">
    <location>
        <begin position="445"/>
        <end position="664"/>
    </location>
</feature>
<organism evidence="9 10">
    <name type="scientific">Flavobacterium fructosi</name>
    <dbReference type="NCBI Taxonomy" id="3230416"/>
    <lineage>
        <taxon>Bacteria</taxon>
        <taxon>Pseudomonadati</taxon>
        <taxon>Bacteroidota</taxon>
        <taxon>Flavobacteriia</taxon>
        <taxon>Flavobacteriales</taxon>
        <taxon>Flavobacteriaceae</taxon>
        <taxon>Flavobacterium</taxon>
    </lineage>
</organism>
<reference evidence="9 10" key="1">
    <citation type="submission" date="2024-06" db="EMBL/GenBank/DDBJ databases">
        <title>Flavobacterium spp. isolated from glacier.</title>
        <authorList>
            <person name="Han D."/>
        </authorList>
    </citation>
    <scope>NUCLEOTIDE SEQUENCE [LARGE SCALE GENOMIC DNA]</scope>
    <source>
        <strain evidence="9 10">LB3P45</strain>
    </source>
</reference>
<dbReference type="SUPFAM" id="SSF55781">
    <property type="entry name" value="GAF domain-like"/>
    <property type="match status" value="1"/>
</dbReference>
<dbReference type="SMART" id="SM00388">
    <property type="entry name" value="HisKA"/>
    <property type="match status" value="1"/>
</dbReference>
<dbReference type="SMART" id="SM00387">
    <property type="entry name" value="HATPase_c"/>
    <property type="match status" value="1"/>
</dbReference>
<dbReference type="Gene3D" id="3.30.450.20">
    <property type="entry name" value="PAS domain"/>
    <property type="match status" value="2"/>
</dbReference>
<evidence type="ECO:0000256" key="2">
    <source>
        <dbReference type="ARBA" id="ARBA00012438"/>
    </source>
</evidence>
<dbReference type="InterPro" id="IPR005467">
    <property type="entry name" value="His_kinase_dom"/>
</dbReference>
<dbReference type="PROSITE" id="PS50113">
    <property type="entry name" value="PAC"/>
    <property type="match status" value="2"/>
</dbReference>
<evidence type="ECO:0000313" key="9">
    <source>
        <dbReference type="EMBL" id="MFE3846586.1"/>
    </source>
</evidence>
<dbReference type="EC" id="2.7.13.3" evidence="2"/>
<dbReference type="CDD" id="cd00082">
    <property type="entry name" value="HisKA"/>
    <property type="match status" value="1"/>
</dbReference>
<comment type="caution">
    <text evidence="9">The sequence shown here is derived from an EMBL/GenBank/DDBJ whole genome shotgun (WGS) entry which is preliminary data.</text>
</comment>
<dbReference type="PROSITE" id="PS50109">
    <property type="entry name" value="HIS_KIN"/>
    <property type="match status" value="1"/>
</dbReference>
<dbReference type="SMART" id="SM00086">
    <property type="entry name" value="PAC"/>
    <property type="match status" value="2"/>
</dbReference>
<dbReference type="Gene3D" id="1.10.287.130">
    <property type="match status" value="1"/>
</dbReference>
<keyword evidence="3" id="KW-0597">Phosphoprotein</keyword>
<dbReference type="InterPro" id="IPR036097">
    <property type="entry name" value="HisK_dim/P_sf"/>
</dbReference>
<feature type="domain" description="PAS" evidence="7">
    <location>
        <begin position="302"/>
        <end position="372"/>
    </location>
</feature>
<evidence type="ECO:0000259" key="7">
    <source>
        <dbReference type="PROSITE" id="PS50112"/>
    </source>
</evidence>
<dbReference type="SUPFAM" id="SSF55785">
    <property type="entry name" value="PYP-like sensor domain (PAS domain)"/>
    <property type="match status" value="2"/>
</dbReference>
<evidence type="ECO:0000259" key="6">
    <source>
        <dbReference type="PROSITE" id="PS50109"/>
    </source>
</evidence>
<keyword evidence="5" id="KW-0418">Kinase</keyword>
<dbReference type="EMBL" id="JBHZQA010000001">
    <property type="protein sequence ID" value="MFE3846586.1"/>
    <property type="molecule type" value="Genomic_DNA"/>
</dbReference>
<name>A0ABW6HHU1_9FLAO</name>
<comment type="catalytic activity">
    <reaction evidence="1">
        <text>ATP + protein L-histidine = ADP + protein N-phospho-L-histidine.</text>
        <dbReference type="EC" id="2.7.13.3"/>
    </reaction>
</comment>
<feature type="domain" description="PAC" evidence="8">
    <location>
        <begin position="375"/>
        <end position="427"/>
    </location>
</feature>
<dbReference type="CDD" id="cd00130">
    <property type="entry name" value="PAS"/>
    <property type="match status" value="2"/>
</dbReference>
<keyword evidence="10" id="KW-1185">Reference proteome</keyword>
<dbReference type="Gene3D" id="3.30.565.10">
    <property type="entry name" value="Histidine kinase-like ATPase, C-terminal domain"/>
    <property type="match status" value="1"/>
</dbReference>
<dbReference type="InterPro" id="IPR035965">
    <property type="entry name" value="PAS-like_dom_sf"/>
</dbReference>
<dbReference type="InterPro" id="IPR003661">
    <property type="entry name" value="HisK_dim/P_dom"/>
</dbReference>
<dbReference type="PRINTS" id="PR00344">
    <property type="entry name" value="BCTRLSENSOR"/>
</dbReference>
<dbReference type="InterPro" id="IPR036890">
    <property type="entry name" value="HATPase_C_sf"/>
</dbReference>
<dbReference type="CDD" id="cd00075">
    <property type="entry name" value="HATPase"/>
    <property type="match status" value="1"/>
</dbReference>
<evidence type="ECO:0000313" key="10">
    <source>
        <dbReference type="Proteomes" id="UP001600039"/>
    </source>
</evidence>
<sequence length="665" mass="77291">MKNHLLGISIANHVLLKGPSVEVSLNTCIEVLGESHEVDRCYILKIEKDSINYCYEWCNIGISPFLNNSNLKREICNEFSEILAKLSNDEPIYGCVKDCNNASFSRIMKDRNVQSYLFTPILENSELCGWIGYESCNDEKKWDNNQIVSLHLLAKNIGIRIKHDKIFANLGDDLECFNFYIQGSQYFIWELDLKTATTTISHKWAEMIGYNTTGIVNTHDFWKKNIHLDDIDRLEKELEDYILNKAAYYEGIFRIKHKNGQFIWIKYNGLIKKDNSGKPIKIIGTHINVNEIKEKEIQLQISEEKFKFIADHTSDVICQHNIDGSYRYVSNSIKEICGYEPDEMLDKIAFSFIHPDDFKRILDAYKKWIQYSKHKILTYRFRKKDNTYIWLETASKNILNEENVVVGVQTSSRDVSERIKAEEKIKTALKKERELSEMKSRFVAMASHQFRTPLTVIYSNAELIDLKTNHLNKETVSSIENITSRIKKEVDRMTELMNNILIFGKYESKKIKKEIKKINLNIYIKTLINTYFNKALQEEKIEIIIKGKKKVLHTDETLLTHILTNLISNAFKYSAGKSNPLIIISYLEKEIEIEVIDYGIGIPENETQYLFTSFFRASNTNTIIGSGLGLAIVKQFTDFLKGRIELKTKENFGTTIKLIFPYEQK</sequence>
<accession>A0ABW6HHU1</accession>
<dbReference type="PANTHER" id="PTHR43304">
    <property type="entry name" value="PHYTOCHROME-LIKE PROTEIN CPH1"/>
    <property type="match status" value="1"/>
</dbReference>
<dbReference type="InterPro" id="IPR001610">
    <property type="entry name" value="PAC"/>
</dbReference>
<proteinExistence type="predicted"/>
<dbReference type="Pfam" id="PF00512">
    <property type="entry name" value="HisKA"/>
    <property type="match status" value="1"/>
</dbReference>
<dbReference type="InterPro" id="IPR052162">
    <property type="entry name" value="Sensor_kinase/Photoreceptor"/>
</dbReference>
<dbReference type="Pfam" id="PF08447">
    <property type="entry name" value="PAS_3"/>
    <property type="match status" value="2"/>
</dbReference>
<dbReference type="InterPro" id="IPR029016">
    <property type="entry name" value="GAF-like_dom_sf"/>
</dbReference>
<keyword evidence="4" id="KW-0808">Transferase</keyword>
<protein>
    <recommendedName>
        <fullName evidence="2">histidine kinase</fullName>
        <ecNumber evidence="2">2.7.13.3</ecNumber>
    </recommendedName>
</protein>
<feature type="domain" description="PAC" evidence="8">
    <location>
        <begin position="249"/>
        <end position="301"/>
    </location>
</feature>
<evidence type="ECO:0000256" key="4">
    <source>
        <dbReference type="ARBA" id="ARBA00022679"/>
    </source>
</evidence>
<dbReference type="InterPro" id="IPR000014">
    <property type="entry name" value="PAS"/>
</dbReference>
<dbReference type="InterPro" id="IPR000700">
    <property type="entry name" value="PAS-assoc_C"/>
</dbReference>